<organism evidence="1 2">
    <name type="scientific">Roseateles hydrophilus</name>
    <dbReference type="NCBI Taxonomy" id="2975054"/>
    <lineage>
        <taxon>Bacteria</taxon>
        <taxon>Pseudomonadati</taxon>
        <taxon>Pseudomonadota</taxon>
        <taxon>Betaproteobacteria</taxon>
        <taxon>Burkholderiales</taxon>
        <taxon>Sphaerotilaceae</taxon>
        <taxon>Roseateles</taxon>
    </lineage>
</organism>
<gene>
    <name evidence="1" type="ORF">NYO99_11125</name>
</gene>
<evidence type="ECO:0000313" key="1">
    <source>
        <dbReference type="EMBL" id="MCY4745524.1"/>
    </source>
</evidence>
<name>A0ACC6CB79_9BURK</name>
<reference evidence="1" key="1">
    <citation type="submission" date="2022-08" db="EMBL/GenBank/DDBJ databases">
        <title>Genome sequencing of Pelomonas sp. UHG3.</title>
        <authorList>
            <person name="So Y."/>
        </authorList>
    </citation>
    <scope>NUCLEOTIDE SEQUENCE</scope>
    <source>
        <strain evidence="1">UHG3</strain>
    </source>
</reference>
<evidence type="ECO:0000313" key="2">
    <source>
        <dbReference type="Proteomes" id="UP001076464"/>
    </source>
</evidence>
<proteinExistence type="predicted"/>
<accession>A0ACC6CB79</accession>
<dbReference type="EMBL" id="JAPPUY010000002">
    <property type="protein sequence ID" value="MCY4745524.1"/>
    <property type="molecule type" value="Genomic_DNA"/>
</dbReference>
<dbReference type="Proteomes" id="UP001076464">
    <property type="component" value="Unassembled WGS sequence"/>
</dbReference>
<keyword evidence="2" id="KW-1185">Reference proteome</keyword>
<sequence>MSASAREFDLVVFGATGFTGRLVAEYLHLSGAAGARWAIAGRSLDKLARVRDELHLPPSVALLKADAGDAAVLKALVARTRCVITTVGPYQLHGEPLATACAEGGTDYVDLCGEPLWMARMIDKLTPLAAASGARIVFSCGFDSIPFDLGVVYLQAEAQSRFGGALHEVRGRVARLKGGASGGTLASMMETIEAVRREPGLMKLLANPFALTPGFKGPRQPDDQRVAFDDWADAWAGPFVMATINTKNVHRSNALRGHPWGEDFVYSEKLLTGRPGQGDKGRRRATVLKCITQAQNLLLGIGPTRALLRRFVLTQPGDGPDRAAREAGRYEVWFTGRSSGGKLLRAIVKGDRDPGYGSTCKLISETALCLVQDVGRDVTPGGVWTPGAAMGLALARRLQARAGLSFEIAP</sequence>
<comment type="caution">
    <text evidence="1">The sequence shown here is derived from an EMBL/GenBank/DDBJ whole genome shotgun (WGS) entry which is preliminary data.</text>
</comment>
<protein>
    <submittedName>
        <fullName evidence="1">Saccharopine dehydrogenase NADP-binding domain-containing protein</fullName>
    </submittedName>
</protein>